<evidence type="ECO:0000256" key="12">
    <source>
        <dbReference type="ARBA" id="ARBA00043691"/>
    </source>
</evidence>
<dbReference type="InterPro" id="IPR029033">
    <property type="entry name" value="His_PPase_superfam"/>
</dbReference>
<comment type="caution">
    <text evidence="14">The sequence shown here is derived from an EMBL/GenBank/DDBJ whole genome shotgun (WGS) entry which is preliminary data.</text>
</comment>
<evidence type="ECO:0000313" key="14">
    <source>
        <dbReference type="EMBL" id="KAF9986574.1"/>
    </source>
</evidence>
<evidence type="ECO:0000313" key="15">
    <source>
        <dbReference type="Proteomes" id="UP000749646"/>
    </source>
</evidence>
<dbReference type="InterPro" id="IPR033379">
    <property type="entry name" value="Acid_Pase_AS"/>
</dbReference>
<comment type="catalytic activity">
    <reaction evidence="12">
        <text>1D-myo-inositol hexakisphosphate + H2O = 1D-myo-inositol 1,2,4,5,6-pentakisphosphate + phosphate</text>
        <dbReference type="Rhea" id="RHEA:16989"/>
        <dbReference type="ChEBI" id="CHEBI:15377"/>
        <dbReference type="ChEBI" id="CHEBI:43474"/>
        <dbReference type="ChEBI" id="CHEBI:57798"/>
        <dbReference type="ChEBI" id="CHEBI:58130"/>
        <dbReference type="EC" id="3.1.3.62"/>
    </reaction>
    <physiologicalReaction direction="left-to-right" evidence="12">
        <dbReference type="Rhea" id="RHEA:16990"/>
    </physiologicalReaction>
</comment>
<evidence type="ECO:0000256" key="10">
    <source>
        <dbReference type="ARBA" id="ARBA00043668"/>
    </source>
</evidence>
<evidence type="ECO:0000256" key="3">
    <source>
        <dbReference type="ARBA" id="ARBA00012976"/>
    </source>
</evidence>
<sequence>MSAMVAQGSLLSSHQPWPVLIVLILPSLMLVLMLLPSPTADAKTLSTQAGTHPRWGVDLMTKADLIDQTPRLMDDLPWRTVSSLSSSESASAPNSTLSLDWIRKHLGTKSPYPHESKRVSPLIDTPEGYELSQLHLICRHGTRYPSSSRAIAYQKLTKKLREFDVPGFEWLRHWRSEDLYPITKGNLLAAKGDSDLYQIGRRFAIRYKDLLDRYPYDANTYEFQSSNKVRCSQSAYAFSLGYFEGRYTTDPGAVNAKDDMDRSPVQPVGIATIPVGMDKELAVKYACPRWLESVKDGPTVVHETLTFNAQFLPKIREQLSAIFSLDPGSASANITVKDVELIYSICGFEVALYNNDQTWCQLLRQGIEGAAVEKSEDQRSNFMNFEISGDLDDYYSHGPGIPFNRHLGCVLATTLGNSIELALDTTTEKFTAGRMGDDDDNSQHPFRGLFKFGHSETILFFSSFLRLYDQRRVPLKSNMTMEQYEQREFWTSKISPFAANMAFEVYRPKTRDVPKKRRLASKDGSTGANVQPDTPSGLIRLLVNEEPMLIPGCGSAYFCEWATLKKILQQAGMKCDFDECCTSLQPPKNIDDISMVPVCLGVNPDVN</sequence>
<gene>
    <name evidence="14" type="primary">MINPP1</name>
    <name evidence="14" type="ORF">BGZ65_007083</name>
</gene>
<keyword evidence="15" id="KW-1185">Reference proteome</keyword>
<dbReference type="OrthoDB" id="6509975at2759"/>
<evidence type="ECO:0000256" key="2">
    <source>
        <dbReference type="ARBA" id="ARBA00008422"/>
    </source>
</evidence>
<evidence type="ECO:0000256" key="9">
    <source>
        <dbReference type="ARBA" id="ARBA00031642"/>
    </source>
</evidence>
<evidence type="ECO:0000256" key="6">
    <source>
        <dbReference type="ARBA" id="ARBA00022729"/>
    </source>
</evidence>
<evidence type="ECO:0000256" key="4">
    <source>
        <dbReference type="ARBA" id="ARBA00013040"/>
    </source>
</evidence>
<evidence type="ECO:0000256" key="13">
    <source>
        <dbReference type="ARBA" id="ARBA00043832"/>
    </source>
</evidence>
<comment type="subcellular location">
    <subcellularLocation>
        <location evidence="1">Membrane</location>
    </subcellularLocation>
</comment>
<dbReference type="GO" id="GO:0034417">
    <property type="term" value="F:bisphosphoglycerate 3-phosphatase activity"/>
    <property type="evidence" value="ECO:0007669"/>
    <property type="project" value="UniProtKB-EC"/>
</dbReference>
<dbReference type="AlphaFoldDB" id="A0A9P6MBA9"/>
<comment type="catalytic activity">
    <reaction evidence="13">
        <text>(2R)-2,3-bisphosphoglycerate + H2O = (2R)-2-phosphoglycerate + phosphate</text>
        <dbReference type="Rhea" id="RHEA:27381"/>
        <dbReference type="ChEBI" id="CHEBI:15377"/>
        <dbReference type="ChEBI" id="CHEBI:43474"/>
        <dbReference type="ChEBI" id="CHEBI:58248"/>
        <dbReference type="ChEBI" id="CHEBI:58289"/>
        <dbReference type="EC" id="3.1.3.80"/>
    </reaction>
    <physiologicalReaction direction="left-to-right" evidence="13">
        <dbReference type="Rhea" id="RHEA:27382"/>
    </physiologicalReaction>
</comment>
<dbReference type="Pfam" id="PF00328">
    <property type="entry name" value="His_Phos_2"/>
    <property type="match status" value="1"/>
</dbReference>
<dbReference type="EMBL" id="JAAAHW010003222">
    <property type="protein sequence ID" value="KAF9986574.1"/>
    <property type="molecule type" value="Genomic_DNA"/>
</dbReference>
<keyword evidence="7" id="KW-0378">Hydrolase</keyword>
<organism evidence="14 15">
    <name type="scientific">Modicella reniformis</name>
    <dbReference type="NCBI Taxonomy" id="1440133"/>
    <lineage>
        <taxon>Eukaryota</taxon>
        <taxon>Fungi</taxon>
        <taxon>Fungi incertae sedis</taxon>
        <taxon>Mucoromycota</taxon>
        <taxon>Mortierellomycotina</taxon>
        <taxon>Mortierellomycetes</taxon>
        <taxon>Mortierellales</taxon>
        <taxon>Mortierellaceae</taxon>
        <taxon>Modicella</taxon>
    </lineage>
</organism>
<reference evidence="14" key="1">
    <citation type="journal article" date="2020" name="Fungal Divers.">
        <title>Resolving the Mortierellaceae phylogeny through synthesis of multi-gene phylogenetics and phylogenomics.</title>
        <authorList>
            <person name="Vandepol N."/>
            <person name="Liber J."/>
            <person name="Desiro A."/>
            <person name="Na H."/>
            <person name="Kennedy M."/>
            <person name="Barry K."/>
            <person name="Grigoriev I.V."/>
            <person name="Miller A.N."/>
            <person name="O'Donnell K."/>
            <person name="Stajich J.E."/>
            <person name="Bonito G."/>
        </authorList>
    </citation>
    <scope>NUCLEOTIDE SEQUENCE</scope>
    <source>
        <strain evidence="14">MES-2147</strain>
    </source>
</reference>
<dbReference type="CDD" id="cd07061">
    <property type="entry name" value="HP_HAP_like"/>
    <property type="match status" value="1"/>
</dbReference>
<comment type="catalytic activity">
    <reaction evidence="11">
        <text>1D-myo-inositol 1,2,4,5,6-pentakisphosphate + H2O = 1D-myo-inositol 1,2,5,6-tetrakisphosphate + phosphate</text>
        <dbReference type="Rhea" id="RHEA:77115"/>
        <dbReference type="ChEBI" id="CHEBI:15377"/>
        <dbReference type="ChEBI" id="CHEBI:43474"/>
        <dbReference type="ChEBI" id="CHEBI:57798"/>
        <dbReference type="ChEBI" id="CHEBI:195535"/>
        <dbReference type="EC" id="3.1.3.62"/>
    </reaction>
    <physiologicalReaction direction="left-to-right" evidence="11">
        <dbReference type="Rhea" id="RHEA:77116"/>
    </physiologicalReaction>
</comment>
<dbReference type="EC" id="3.1.3.62" evidence="4"/>
<protein>
    <recommendedName>
        <fullName evidence="5">Multiple inositol polyphosphate phosphatase 1</fullName>
        <ecNumber evidence="4">3.1.3.62</ecNumber>
        <ecNumber evidence="3">3.1.3.80</ecNumber>
    </recommendedName>
    <alternativeName>
        <fullName evidence="9">2,3-bisphosphoglycerate 3-phosphatase</fullName>
    </alternativeName>
</protein>
<dbReference type="SUPFAM" id="SSF53254">
    <property type="entry name" value="Phosphoglycerate mutase-like"/>
    <property type="match status" value="1"/>
</dbReference>
<dbReference type="EC" id="3.1.3.80" evidence="3"/>
<evidence type="ECO:0000256" key="1">
    <source>
        <dbReference type="ARBA" id="ARBA00004370"/>
    </source>
</evidence>
<dbReference type="Gene3D" id="3.40.50.1240">
    <property type="entry name" value="Phosphoglycerate mutase-like"/>
    <property type="match status" value="1"/>
</dbReference>
<name>A0A9P6MBA9_9FUNG</name>
<comment type="similarity">
    <text evidence="2">Belongs to the histidine acid phosphatase family. MINPP1 subfamily.</text>
</comment>
<keyword evidence="6" id="KW-0732">Signal</keyword>
<dbReference type="Proteomes" id="UP000749646">
    <property type="component" value="Unassembled WGS sequence"/>
</dbReference>
<comment type="catalytic activity">
    <reaction evidence="10">
        <text>1D-myo-inositol 1,2,5,6-tetrakisphosphate + H2O = 1D-myo-inositol 1,2,6-trisphosphate + phosphate</text>
        <dbReference type="Rhea" id="RHEA:77119"/>
        <dbReference type="ChEBI" id="CHEBI:15377"/>
        <dbReference type="ChEBI" id="CHEBI:43474"/>
        <dbReference type="ChEBI" id="CHEBI:195535"/>
        <dbReference type="ChEBI" id="CHEBI:195537"/>
        <dbReference type="EC" id="3.1.3.62"/>
    </reaction>
    <physiologicalReaction direction="left-to-right" evidence="10">
        <dbReference type="Rhea" id="RHEA:77120"/>
    </physiologicalReaction>
</comment>
<proteinExistence type="inferred from homology"/>
<dbReference type="PROSITE" id="PS00616">
    <property type="entry name" value="HIS_ACID_PHOSPHAT_1"/>
    <property type="match status" value="1"/>
</dbReference>
<dbReference type="PANTHER" id="PTHR20963:SF8">
    <property type="entry name" value="MULTIPLE INOSITOL POLYPHOSPHATE PHOSPHATASE 1"/>
    <property type="match status" value="1"/>
</dbReference>
<evidence type="ECO:0000256" key="11">
    <source>
        <dbReference type="ARBA" id="ARBA00043671"/>
    </source>
</evidence>
<keyword evidence="8" id="KW-0472">Membrane</keyword>
<dbReference type="GO" id="GO:0052745">
    <property type="term" value="F:inositol phosphate phosphatase activity"/>
    <property type="evidence" value="ECO:0007669"/>
    <property type="project" value="TreeGrafter"/>
</dbReference>
<evidence type="ECO:0000256" key="7">
    <source>
        <dbReference type="ARBA" id="ARBA00022801"/>
    </source>
</evidence>
<evidence type="ECO:0000256" key="5">
    <source>
        <dbReference type="ARBA" id="ARBA00018097"/>
    </source>
</evidence>
<accession>A0A9P6MBA9</accession>
<evidence type="ECO:0000256" key="8">
    <source>
        <dbReference type="ARBA" id="ARBA00023136"/>
    </source>
</evidence>
<dbReference type="GO" id="GO:0016020">
    <property type="term" value="C:membrane"/>
    <property type="evidence" value="ECO:0007669"/>
    <property type="project" value="UniProtKB-SubCell"/>
</dbReference>
<dbReference type="PANTHER" id="PTHR20963">
    <property type="entry name" value="MULTIPLE INOSITOL POLYPHOSPHATE PHOSPHATASE-RELATED"/>
    <property type="match status" value="1"/>
</dbReference>
<dbReference type="InterPro" id="IPR000560">
    <property type="entry name" value="His_Pase_clade-2"/>
</dbReference>
<dbReference type="GO" id="GO:0003993">
    <property type="term" value="F:acid phosphatase activity"/>
    <property type="evidence" value="ECO:0007669"/>
    <property type="project" value="TreeGrafter"/>
</dbReference>